<keyword evidence="1 7" id="KW-0645">Protease</keyword>
<evidence type="ECO:0000313" key="7">
    <source>
        <dbReference type="EMBL" id="EPD12862.1"/>
    </source>
</evidence>
<keyword evidence="2" id="KW-0479">Metal-binding</keyword>
<evidence type="ECO:0000259" key="6">
    <source>
        <dbReference type="PROSITE" id="PS50249"/>
    </source>
</evidence>
<comment type="caution">
    <text evidence="7">The sequence shown here is derived from an EMBL/GenBank/DDBJ whole genome shotgun (WGS) entry which is preliminary data.</text>
</comment>
<protein>
    <submittedName>
        <fullName evidence="7">Metal-dependent protease of the PAD1/JAB1 superfamily protein</fullName>
    </submittedName>
</protein>
<dbReference type="EMBL" id="ASHL01000006">
    <property type="protein sequence ID" value="EPD12862.1"/>
    <property type="molecule type" value="Genomic_DNA"/>
</dbReference>
<evidence type="ECO:0000256" key="3">
    <source>
        <dbReference type="ARBA" id="ARBA00022801"/>
    </source>
</evidence>
<gene>
    <name evidence="7" type="ORF">L196_08331</name>
</gene>
<proteinExistence type="predicted"/>
<dbReference type="InterPro" id="IPR037518">
    <property type="entry name" value="MPN"/>
</dbReference>
<dbReference type="PANTHER" id="PTHR34858">
    <property type="entry name" value="CYSO-CYSTEINE PEPTIDASE"/>
    <property type="match status" value="1"/>
</dbReference>
<dbReference type="GO" id="GO:0006508">
    <property type="term" value="P:proteolysis"/>
    <property type="evidence" value="ECO:0007669"/>
    <property type="project" value="UniProtKB-KW"/>
</dbReference>
<keyword evidence="5" id="KW-0482">Metalloprotease</keyword>
<dbReference type="RefSeq" id="WP_015006542.1">
    <property type="nucleotide sequence ID" value="NZ_KE646808.1"/>
</dbReference>
<keyword evidence="8" id="KW-1185">Reference proteome</keyword>
<evidence type="ECO:0000313" key="8">
    <source>
        <dbReference type="Proteomes" id="UP000015462"/>
    </source>
</evidence>
<dbReference type="Gene3D" id="3.40.140.10">
    <property type="entry name" value="Cytidine Deaminase, domain 2"/>
    <property type="match status" value="1"/>
</dbReference>
<dbReference type="InterPro" id="IPR051929">
    <property type="entry name" value="VirAsm_ModProt"/>
</dbReference>
<keyword evidence="3" id="KW-0378">Hydrolase</keyword>
<keyword evidence="4" id="KW-0862">Zinc</keyword>
<dbReference type="Pfam" id="PF14464">
    <property type="entry name" value="Prok-JAB"/>
    <property type="match status" value="1"/>
</dbReference>
<reference evidence="7 8" key="1">
    <citation type="journal article" date="2013" name="Genome Announc.">
        <title>Genome Sequence of the Pyrene- and Fluoranthene-Degrading Bacterium Cycloclasticus sp. Strain PY97M.</title>
        <authorList>
            <person name="Cui Z."/>
            <person name="Xu G."/>
            <person name="Li Q."/>
            <person name="Gao W."/>
            <person name="Zheng L."/>
        </authorList>
    </citation>
    <scope>NUCLEOTIDE SEQUENCE [LARGE SCALE GENOMIC DNA]</scope>
    <source>
        <strain evidence="7 8">PY97M</strain>
    </source>
</reference>
<feature type="domain" description="MPN" evidence="6">
    <location>
        <begin position="6"/>
        <end position="128"/>
    </location>
</feature>
<organism evidence="7 8">
    <name type="scientific">Cycloclasticus pugetii</name>
    <dbReference type="NCBI Taxonomy" id="34068"/>
    <lineage>
        <taxon>Bacteria</taxon>
        <taxon>Pseudomonadati</taxon>
        <taxon>Pseudomonadota</taxon>
        <taxon>Gammaproteobacteria</taxon>
        <taxon>Thiotrichales</taxon>
        <taxon>Piscirickettsiaceae</taxon>
        <taxon>Cycloclasticus</taxon>
    </lineage>
</organism>
<dbReference type="PROSITE" id="PS50249">
    <property type="entry name" value="MPN"/>
    <property type="match status" value="1"/>
</dbReference>
<dbReference type="PANTHER" id="PTHR34858:SF1">
    <property type="entry name" value="CYSO-CYSTEINE PEPTIDASE"/>
    <property type="match status" value="1"/>
</dbReference>
<evidence type="ECO:0000256" key="4">
    <source>
        <dbReference type="ARBA" id="ARBA00022833"/>
    </source>
</evidence>
<dbReference type="Proteomes" id="UP000015462">
    <property type="component" value="Unassembled WGS sequence"/>
</dbReference>
<dbReference type="GO" id="GO:0008270">
    <property type="term" value="F:zinc ion binding"/>
    <property type="evidence" value="ECO:0007669"/>
    <property type="project" value="TreeGrafter"/>
</dbReference>
<evidence type="ECO:0000256" key="2">
    <source>
        <dbReference type="ARBA" id="ARBA00022723"/>
    </source>
</evidence>
<dbReference type="CDD" id="cd08070">
    <property type="entry name" value="MPN_like"/>
    <property type="match status" value="1"/>
</dbReference>
<evidence type="ECO:0000256" key="1">
    <source>
        <dbReference type="ARBA" id="ARBA00022670"/>
    </source>
</evidence>
<name>A0AB33Z1R4_9GAMM</name>
<evidence type="ECO:0000256" key="5">
    <source>
        <dbReference type="ARBA" id="ARBA00023049"/>
    </source>
</evidence>
<dbReference type="GO" id="GO:0008235">
    <property type="term" value="F:metalloexopeptidase activity"/>
    <property type="evidence" value="ECO:0007669"/>
    <property type="project" value="TreeGrafter"/>
</dbReference>
<accession>A0AB33Z1R4</accession>
<sequence>MHEKEIVLPRKLVNELLHNAQLSEHLEVCGFISKNKTGQYTCHPVQNIAETPSKRFLMAPEEQISVMKEIRDKDEEVFAIYHSHPTAPARPSISDTEMPSHPEAYYLIISLNTKGVLEMRCFKLLHDENIVEITLRMVEE</sequence>
<dbReference type="AlphaFoldDB" id="A0AB33Z1R4"/>
<dbReference type="InterPro" id="IPR028090">
    <property type="entry name" value="JAB_dom_prok"/>
</dbReference>
<dbReference type="SUPFAM" id="SSF102712">
    <property type="entry name" value="JAB1/MPN domain"/>
    <property type="match status" value="1"/>
</dbReference>